<gene>
    <name evidence="1" type="ORF">METZ01_LOCUS45286</name>
</gene>
<dbReference type="AlphaFoldDB" id="A0A381RKT4"/>
<proteinExistence type="predicted"/>
<dbReference type="EMBL" id="UINC01002058">
    <property type="protein sequence ID" value="SUZ92432.1"/>
    <property type="molecule type" value="Genomic_DNA"/>
</dbReference>
<organism evidence="1">
    <name type="scientific">marine metagenome</name>
    <dbReference type="NCBI Taxonomy" id="408172"/>
    <lineage>
        <taxon>unclassified sequences</taxon>
        <taxon>metagenomes</taxon>
        <taxon>ecological metagenomes</taxon>
    </lineage>
</organism>
<sequence length="70" mass="7796">MISGSTISIAIMAASLERNNAVTLPPMKRRTEKIRAVFRFTKPAVKGRPGRFTWSILKSIKSFKEFAAAL</sequence>
<evidence type="ECO:0000313" key="1">
    <source>
        <dbReference type="EMBL" id="SUZ92432.1"/>
    </source>
</evidence>
<accession>A0A381RKT4</accession>
<protein>
    <submittedName>
        <fullName evidence="1">Uncharacterized protein</fullName>
    </submittedName>
</protein>
<name>A0A381RKT4_9ZZZZ</name>
<reference evidence="1" key="1">
    <citation type="submission" date="2018-05" db="EMBL/GenBank/DDBJ databases">
        <authorList>
            <person name="Lanie J.A."/>
            <person name="Ng W.-L."/>
            <person name="Kazmierczak K.M."/>
            <person name="Andrzejewski T.M."/>
            <person name="Davidsen T.M."/>
            <person name="Wayne K.J."/>
            <person name="Tettelin H."/>
            <person name="Glass J.I."/>
            <person name="Rusch D."/>
            <person name="Podicherti R."/>
            <person name="Tsui H.-C.T."/>
            <person name="Winkler M.E."/>
        </authorList>
    </citation>
    <scope>NUCLEOTIDE SEQUENCE</scope>
</reference>